<dbReference type="CDD" id="cd01392">
    <property type="entry name" value="HTH_LacI"/>
    <property type="match status" value="1"/>
</dbReference>
<feature type="domain" description="HTH lacI-type" evidence="5">
    <location>
        <begin position="12"/>
        <end position="66"/>
    </location>
</feature>
<gene>
    <name evidence="6" type="ORF">FHS48_003147</name>
</gene>
<protein>
    <submittedName>
        <fullName evidence="6">DNA-binding LacI/PurR family transcriptional regulator</fullName>
    </submittedName>
</protein>
<dbReference type="SMART" id="SM00354">
    <property type="entry name" value="HTH_LACI"/>
    <property type="match status" value="1"/>
</dbReference>
<evidence type="ECO:0000256" key="1">
    <source>
        <dbReference type="ARBA" id="ARBA00022491"/>
    </source>
</evidence>
<evidence type="ECO:0000256" key="2">
    <source>
        <dbReference type="ARBA" id="ARBA00023015"/>
    </source>
</evidence>
<dbReference type="InterPro" id="IPR046335">
    <property type="entry name" value="LacI/GalR-like_sensor"/>
</dbReference>
<dbReference type="InterPro" id="IPR010982">
    <property type="entry name" value="Lambda_DNA-bd_dom_sf"/>
</dbReference>
<keyword evidence="2" id="KW-0805">Transcription regulation</keyword>
<dbReference type="PANTHER" id="PTHR30146:SF95">
    <property type="entry name" value="RIBOSE OPERON REPRESSOR"/>
    <property type="match status" value="1"/>
</dbReference>
<dbReference type="InterPro" id="IPR028082">
    <property type="entry name" value="Peripla_BP_I"/>
</dbReference>
<dbReference type="RefSeq" id="WP_184264718.1">
    <property type="nucleotide sequence ID" value="NZ_JACIIX010000013.1"/>
</dbReference>
<sequence>MTPGTQPPAARVTSLDVARLANVSQSAVSRTFTPGASVSEKTRERVLAAAAQLGYRPNILARSLITGRSNMVGLVLSELSNPYYPPLLEKLSDALQAQGRHLLLFTVPRDQDVELLIPRVLQYQVDAVVICAGTVSSGMAAACARDRRPVLLLNRTADHPEADHILCDNEDGGRQAAAALIAAGCHRLGLITGQKETLTSDHRCQGFLAEAARHGIPVAQADGGFTRSGGAEAAHRLLTAPQRPDGLFAANDLMALEARRVATDLGLSVPGDLKLIGFDDTADAAQAGLATLRQPVEEMVRATALRLDARLNGAAPAPAITLPVTLIRRASLGAA</sequence>
<dbReference type="EMBL" id="JACIIX010000013">
    <property type="protein sequence ID" value="MBB6211704.1"/>
    <property type="molecule type" value="Genomic_DNA"/>
</dbReference>
<keyword evidence="1" id="KW-0678">Repressor</keyword>
<dbReference type="CDD" id="cd06278">
    <property type="entry name" value="PBP1_LacI-like"/>
    <property type="match status" value="1"/>
</dbReference>
<dbReference type="Gene3D" id="3.40.50.2300">
    <property type="match status" value="2"/>
</dbReference>
<dbReference type="PANTHER" id="PTHR30146">
    <property type="entry name" value="LACI-RELATED TRANSCRIPTIONAL REPRESSOR"/>
    <property type="match status" value="1"/>
</dbReference>
<name>A0A7W9ZK64_NOVIT</name>
<keyword evidence="4" id="KW-0804">Transcription</keyword>
<evidence type="ECO:0000313" key="7">
    <source>
        <dbReference type="Proteomes" id="UP000544872"/>
    </source>
</evidence>
<dbReference type="Gene3D" id="1.10.260.40">
    <property type="entry name" value="lambda repressor-like DNA-binding domains"/>
    <property type="match status" value="1"/>
</dbReference>
<dbReference type="Pfam" id="PF13377">
    <property type="entry name" value="Peripla_BP_3"/>
    <property type="match status" value="1"/>
</dbReference>
<dbReference type="GO" id="GO:0000976">
    <property type="term" value="F:transcription cis-regulatory region binding"/>
    <property type="evidence" value="ECO:0007669"/>
    <property type="project" value="TreeGrafter"/>
</dbReference>
<dbReference type="SUPFAM" id="SSF53822">
    <property type="entry name" value="Periplasmic binding protein-like I"/>
    <property type="match status" value="1"/>
</dbReference>
<evidence type="ECO:0000313" key="6">
    <source>
        <dbReference type="EMBL" id="MBB6211704.1"/>
    </source>
</evidence>
<dbReference type="SUPFAM" id="SSF47413">
    <property type="entry name" value="lambda repressor-like DNA-binding domains"/>
    <property type="match status" value="1"/>
</dbReference>
<evidence type="ECO:0000256" key="4">
    <source>
        <dbReference type="ARBA" id="ARBA00023163"/>
    </source>
</evidence>
<evidence type="ECO:0000259" key="5">
    <source>
        <dbReference type="PROSITE" id="PS50932"/>
    </source>
</evidence>
<dbReference type="AlphaFoldDB" id="A0A7W9ZK64"/>
<reference evidence="6 7" key="1">
    <citation type="submission" date="2020-08" db="EMBL/GenBank/DDBJ databases">
        <title>Genomic Encyclopedia of Type Strains, Phase IV (KMG-IV): sequencing the most valuable type-strain genomes for metagenomic binning, comparative biology and taxonomic classification.</title>
        <authorList>
            <person name="Goeker M."/>
        </authorList>
    </citation>
    <scope>NUCLEOTIDE SEQUENCE [LARGE SCALE GENOMIC DNA]</scope>
    <source>
        <strain evidence="6 7">DSM 11590</strain>
    </source>
</reference>
<comment type="caution">
    <text evidence="6">The sequence shown here is derived from an EMBL/GenBank/DDBJ whole genome shotgun (WGS) entry which is preliminary data.</text>
</comment>
<accession>A0A7W9ZK64</accession>
<evidence type="ECO:0000256" key="3">
    <source>
        <dbReference type="ARBA" id="ARBA00023125"/>
    </source>
</evidence>
<keyword evidence="7" id="KW-1185">Reference proteome</keyword>
<keyword evidence="3 6" id="KW-0238">DNA-binding</keyword>
<dbReference type="Pfam" id="PF00356">
    <property type="entry name" value="LacI"/>
    <property type="match status" value="1"/>
</dbReference>
<proteinExistence type="predicted"/>
<dbReference type="PROSITE" id="PS50932">
    <property type="entry name" value="HTH_LACI_2"/>
    <property type="match status" value="1"/>
</dbReference>
<dbReference type="Proteomes" id="UP000544872">
    <property type="component" value="Unassembled WGS sequence"/>
</dbReference>
<organism evidence="6 7">
    <name type="scientific">Novispirillum itersonii</name>
    <name type="common">Aquaspirillum itersonii</name>
    <dbReference type="NCBI Taxonomy" id="189"/>
    <lineage>
        <taxon>Bacteria</taxon>
        <taxon>Pseudomonadati</taxon>
        <taxon>Pseudomonadota</taxon>
        <taxon>Alphaproteobacteria</taxon>
        <taxon>Rhodospirillales</taxon>
        <taxon>Novispirillaceae</taxon>
        <taxon>Novispirillum</taxon>
    </lineage>
</organism>
<dbReference type="GO" id="GO:0003700">
    <property type="term" value="F:DNA-binding transcription factor activity"/>
    <property type="evidence" value="ECO:0007669"/>
    <property type="project" value="TreeGrafter"/>
</dbReference>
<dbReference type="InterPro" id="IPR000843">
    <property type="entry name" value="HTH_LacI"/>
</dbReference>